<accession>A0A7H0HWT4</accession>
<keyword evidence="3" id="KW-1185">Reference proteome</keyword>
<evidence type="ECO:0000313" key="2">
    <source>
        <dbReference type="EMBL" id="QNP65000.1"/>
    </source>
</evidence>
<reference evidence="2 3" key="1">
    <citation type="submission" date="2020-08" db="EMBL/GenBank/DDBJ databases">
        <title>A novel species.</title>
        <authorList>
            <person name="Gao J."/>
        </authorList>
    </citation>
    <scope>NUCLEOTIDE SEQUENCE [LARGE SCALE GENOMIC DNA]</scope>
    <source>
        <strain evidence="2 3">CRPJ-33</strain>
    </source>
</reference>
<evidence type="ECO:0000313" key="3">
    <source>
        <dbReference type="Proteomes" id="UP000516230"/>
    </source>
</evidence>
<proteinExistence type="predicted"/>
<protein>
    <submittedName>
        <fullName evidence="2">DUF3344 domain-containing protein</fullName>
    </submittedName>
</protein>
<dbReference type="Proteomes" id="UP000516230">
    <property type="component" value="Chromosome"/>
</dbReference>
<dbReference type="AlphaFoldDB" id="A0A7H0HWT4"/>
<dbReference type="EMBL" id="CP060825">
    <property type="protein sequence ID" value="QNP65000.1"/>
    <property type="molecule type" value="Genomic_DNA"/>
</dbReference>
<name>A0A7H0HWT4_9ACTN</name>
<feature type="chain" id="PRO_5028824178" evidence="1">
    <location>
        <begin position="31"/>
        <end position="370"/>
    </location>
</feature>
<organism evidence="2 3">
    <name type="scientific">Streptomyces genisteinicus</name>
    <dbReference type="NCBI Taxonomy" id="2768068"/>
    <lineage>
        <taxon>Bacteria</taxon>
        <taxon>Bacillati</taxon>
        <taxon>Actinomycetota</taxon>
        <taxon>Actinomycetes</taxon>
        <taxon>Kitasatosporales</taxon>
        <taxon>Streptomycetaceae</taxon>
        <taxon>Streptomyces</taxon>
    </lineage>
</organism>
<evidence type="ECO:0000256" key="1">
    <source>
        <dbReference type="SAM" id="SignalP"/>
    </source>
</evidence>
<dbReference type="RefSeq" id="WP_187742097.1">
    <property type="nucleotide sequence ID" value="NZ_CP060825.1"/>
</dbReference>
<sequence>MRKSSGFAARGVRCALLCTALLLAPITAAAAPAPAPGSTAPGESPRIPFTQRYHAVHHGGIVRLANSAITCRTPEKASAASCADLRRGADGANGDYEMFYVDLDDDPNTYNSTRAALALPEGSEVRYARLYWGGNLRVGEQKPPKDNGRVLIAEPGGRYKEVLADTRVAHRDADGTDAYQASADITPLVRDSRSGYWTVAQVNVAMGHTEAGAWGGWTLVVAYENDREPLRELALWDGFETVGGRSAHRVTLGGLGIGARAAGRAGIVAYDGDRGARGDAVTVAAPGRTPVPLADPANPRDDAMNSTITDLGRPLAGLRPAYRNTLGYDSDVLDITPALAAGAKALTFRFTGEENGFFLGALFVQADARR</sequence>
<gene>
    <name evidence="2" type="ORF">IAG43_20175</name>
</gene>
<dbReference type="KEGG" id="sgj:IAG43_20175"/>
<keyword evidence="1" id="KW-0732">Signal</keyword>
<feature type="signal peptide" evidence="1">
    <location>
        <begin position="1"/>
        <end position="30"/>
    </location>
</feature>